<feature type="domain" description="PAC" evidence="8">
    <location>
        <begin position="438"/>
        <end position="493"/>
    </location>
</feature>
<evidence type="ECO:0000259" key="7">
    <source>
        <dbReference type="PROSITE" id="PS50112"/>
    </source>
</evidence>
<evidence type="ECO:0000313" key="9">
    <source>
        <dbReference type="EMBL" id="PPK73474.1"/>
    </source>
</evidence>
<organism evidence="9 10">
    <name type="scientific">Methylobacter tundripaludum</name>
    <dbReference type="NCBI Taxonomy" id="173365"/>
    <lineage>
        <taxon>Bacteria</taxon>
        <taxon>Pseudomonadati</taxon>
        <taxon>Pseudomonadota</taxon>
        <taxon>Gammaproteobacteria</taxon>
        <taxon>Methylococcales</taxon>
        <taxon>Methylococcaceae</taxon>
        <taxon>Methylobacter</taxon>
    </lineage>
</organism>
<evidence type="ECO:0000256" key="3">
    <source>
        <dbReference type="ARBA" id="ARBA00023012"/>
    </source>
</evidence>
<dbReference type="PANTHER" id="PTHR24421:SF59">
    <property type="entry name" value="OXYGEN SENSOR HISTIDINE KINASE NREB"/>
    <property type="match status" value="1"/>
</dbReference>
<feature type="domain" description="Response regulatory" evidence="6">
    <location>
        <begin position="65"/>
        <end position="181"/>
    </location>
</feature>
<feature type="coiled-coil region" evidence="5">
    <location>
        <begin position="183"/>
        <end position="249"/>
    </location>
</feature>
<dbReference type="GO" id="GO:0046983">
    <property type="term" value="F:protein dimerization activity"/>
    <property type="evidence" value="ECO:0007669"/>
    <property type="project" value="InterPro"/>
</dbReference>
<evidence type="ECO:0000259" key="8">
    <source>
        <dbReference type="PROSITE" id="PS50113"/>
    </source>
</evidence>
<dbReference type="SUPFAM" id="SSF55874">
    <property type="entry name" value="ATPase domain of HSP90 chaperone/DNA topoisomerase II/histidine kinase"/>
    <property type="match status" value="1"/>
</dbReference>
<comment type="caution">
    <text evidence="9">The sequence shown here is derived from an EMBL/GenBank/DDBJ whole genome shotgun (WGS) entry which is preliminary data.</text>
</comment>
<dbReference type="InterPro" id="IPR050482">
    <property type="entry name" value="Sensor_HK_TwoCompSys"/>
</dbReference>
<dbReference type="InterPro" id="IPR000014">
    <property type="entry name" value="PAS"/>
</dbReference>
<name>A0A2S6H7L4_9GAMM</name>
<dbReference type="PANTHER" id="PTHR24421">
    <property type="entry name" value="NITRATE/NITRITE SENSOR PROTEIN NARX-RELATED"/>
    <property type="match status" value="1"/>
</dbReference>
<feature type="modified residue" description="4-aspartylphosphate" evidence="4">
    <location>
        <position position="114"/>
    </location>
</feature>
<dbReference type="SMART" id="SM00091">
    <property type="entry name" value="PAS"/>
    <property type="match status" value="2"/>
</dbReference>
<accession>A0A2S6H7L4</accession>
<dbReference type="CDD" id="cd19920">
    <property type="entry name" value="REC_PA4781-like"/>
    <property type="match status" value="1"/>
</dbReference>
<keyword evidence="5" id="KW-0175">Coiled coil</keyword>
<dbReference type="Pfam" id="PF00072">
    <property type="entry name" value="Response_reg"/>
    <property type="match status" value="1"/>
</dbReference>
<dbReference type="SMART" id="SM00448">
    <property type="entry name" value="REC"/>
    <property type="match status" value="1"/>
</dbReference>
<feature type="domain" description="PAS" evidence="7">
    <location>
        <begin position="239"/>
        <end position="285"/>
    </location>
</feature>
<dbReference type="GO" id="GO:0016020">
    <property type="term" value="C:membrane"/>
    <property type="evidence" value="ECO:0007669"/>
    <property type="project" value="InterPro"/>
</dbReference>
<evidence type="ECO:0000313" key="10">
    <source>
        <dbReference type="Proteomes" id="UP000240010"/>
    </source>
</evidence>
<dbReference type="Proteomes" id="UP000240010">
    <property type="component" value="Unassembled WGS sequence"/>
</dbReference>
<evidence type="ECO:0000256" key="2">
    <source>
        <dbReference type="ARBA" id="ARBA00022777"/>
    </source>
</evidence>
<dbReference type="InterPro" id="IPR035965">
    <property type="entry name" value="PAS-like_dom_sf"/>
</dbReference>
<dbReference type="Pfam" id="PF07730">
    <property type="entry name" value="HisKA_3"/>
    <property type="match status" value="1"/>
</dbReference>
<dbReference type="InterPro" id="IPR001789">
    <property type="entry name" value="Sig_transdc_resp-reg_receiver"/>
</dbReference>
<dbReference type="InterPro" id="IPR000700">
    <property type="entry name" value="PAS-assoc_C"/>
</dbReference>
<evidence type="ECO:0000256" key="1">
    <source>
        <dbReference type="ARBA" id="ARBA00022679"/>
    </source>
</evidence>
<keyword evidence="4" id="KW-0597">Phosphoprotein</keyword>
<dbReference type="NCBIfam" id="TIGR00229">
    <property type="entry name" value="sensory_box"/>
    <property type="match status" value="2"/>
</dbReference>
<proteinExistence type="predicted"/>
<reference evidence="9 10" key="1">
    <citation type="submission" date="2018-02" db="EMBL/GenBank/DDBJ databases">
        <title>Subsurface microbial communities from deep shales in Ohio and West Virginia, USA.</title>
        <authorList>
            <person name="Wrighton K."/>
        </authorList>
    </citation>
    <scope>NUCLEOTIDE SEQUENCE [LARGE SCALE GENOMIC DNA]</scope>
    <source>
        <strain evidence="9 10">OWC-DMM</strain>
    </source>
</reference>
<dbReference type="Pfam" id="PF02518">
    <property type="entry name" value="HATPase_c"/>
    <property type="match status" value="1"/>
</dbReference>
<keyword evidence="3" id="KW-0902">Two-component regulatory system</keyword>
<sequence length="708" mass="80596">MYRRHLCITMSAPAWEFSLQRSSVAGRWSVYHCVPTPERGNDANFFNRFFMDLPVSNETLPDMPTLLIVDDTPVNLGVVVESLESRGYRLVVAQDGMEGLQRAAFVKPDLILLDVMMPGMDGFEVCRHLKANADTADIPVIFMTALAETEHKITGFKVGGVDYITKPMQIDEVIARVGTHLNLKTMQRQLQVQNAQLQQHQAELEQRVMQRTAELSISNRLLHEEIDERKRAEEALALREREFRTLAENSPDVIVRYDRGYRRVYFNRAYVEAAGIEAVDALGKTPQDCWWLASPSAEEYIARLQQAMDSGETDELLTEMIDPEGKPVYRIMFLVPEFDKDNRAVSVLSISHDVTGIKRMEAMLRKSELEFRTLAENSPGMILRYDRDCRRIYINPAYERQTGIPLETAWNKTPSEIWKPLMSSDEYMARLNRVMASGEPDCILLEWHDPDGNLVSHDMHAVAEYDEERQVIGALVIGHNITELKATERRLEESRAQLRTLTAKREEAREEERKRIAREIHDELGQLLNVLRLNVTTLDFRFGDANADLRDKTHKMVGTIDQAILMVRNLATRLRPAVLSAGIVYALEWLVQEYVESTGIVCKLHLPADEIFLDEDRAMVVFRIVQESLTNVLRHSCAHRVDITLRGVEGTCEVEVRDNGKGFDPGNIDRPNAFGIVGMRERALMLKGTLDIANAKIGGTVLKLRIPN</sequence>
<dbReference type="GO" id="GO:0000155">
    <property type="term" value="F:phosphorelay sensor kinase activity"/>
    <property type="evidence" value="ECO:0007669"/>
    <property type="project" value="InterPro"/>
</dbReference>
<dbReference type="PROSITE" id="PS50113">
    <property type="entry name" value="PAC"/>
    <property type="match status" value="2"/>
</dbReference>
<dbReference type="PROSITE" id="PS50112">
    <property type="entry name" value="PAS"/>
    <property type="match status" value="1"/>
</dbReference>
<dbReference type="PROSITE" id="PS50110">
    <property type="entry name" value="RESPONSE_REGULATORY"/>
    <property type="match status" value="1"/>
</dbReference>
<keyword evidence="1" id="KW-0808">Transferase</keyword>
<dbReference type="Gene3D" id="3.30.450.20">
    <property type="entry name" value="PAS domain"/>
    <property type="match status" value="2"/>
</dbReference>
<dbReference type="CDD" id="cd00130">
    <property type="entry name" value="PAS"/>
    <property type="match status" value="2"/>
</dbReference>
<evidence type="ECO:0000259" key="6">
    <source>
        <dbReference type="PROSITE" id="PS50110"/>
    </source>
</evidence>
<keyword evidence="2" id="KW-0418">Kinase</keyword>
<evidence type="ECO:0000256" key="4">
    <source>
        <dbReference type="PROSITE-ProRule" id="PRU00169"/>
    </source>
</evidence>
<dbReference type="InterPro" id="IPR011712">
    <property type="entry name" value="Sig_transdc_His_kin_sub3_dim/P"/>
</dbReference>
<dbReference type="InterPro" id="IPR036890">
    <property type="entry name" value="HATPase_C_sf"/>
</dbReference>
<dbReference type="Gene3D" id="1.20.5.1930">
    <property type="match status" value="1"/>
</dbReference>
<dbReference type="InterPro" id="IPR011006">
    <property type="entry name" value="CheY-like_superfamily"/>
</dbReference>
<dbReference type="AlphaFoldDB" id="A0A2S6H7L4"/>
<dbReference type="EMBL" id="PTIZ01000014">
    <property type="protein sequence ID" value="PPK73474.1"/>
    <property type="molecule type" value="Genomic_DNA"/>
</dbReference>
<feature type="domain" description="PAC" evidence="8">
    <location>
        <begin position="314"/>
        <end position="366"/>
    </location>
</feature>
<dbReference type="Gene3D" id="3.40.50.2300">
    <property type="match status" value="1"/>
</dbReference>
<dbReference type="CDD" id="cd16917">
    <property type="entry name" value="HATPase_UhpB-NarQ-NarX-like"/>
    <property type="match status" value="1"/>
</dbReference>
<feature type="coiled-coil region" evidence="5">
    <location>
        <begin position="481"/>
        <end position="511"/>
    </location>
</feature>
<dbReference type="InterPro" id="IPR013656">
    <property type="entry name" value="PAS_4"/>
</dbReference>
<protein>
    <submittedName>
        <fullName evidence="9">PAS domain S-box-containing protein</fullName>
    </submittedName>
</protein>
<dbReference type="SUPFAM" id="SSF55785">
    <property type="entry name" value="PYP-like sensor domain (PAS domain)"/>
    <property type="match status" value="2"/>
</dbReference>
<evidence type="ECO:0000256" key="5">
    <source>
        <dbReference type="SAM" id="Coils"/>
    </source>
</evidence>
<gene>
    <name evidence="9" type="ORF">B0F87_11471</name>
</gene>
<dbReference type="SUPFAM" id="SSF52172">
    <property type="entry name" value="CheY-like"/>
    <property type="match status" value="1"/>
</dbReference>
<dbReference type="Pfam" id="PF08448">
    <property type="entry name" value="PAS_4"/>
    <property type="match status" value="2"/>
</dbReference>
<dbReference type="Gene3D" id="3.30.565.10">
    <property type="entry name" value="Histidine kinase-like ATPase, C-terminal domain"/>
    <property type="match status" value="1"/>
</dbReference>
<dbReference type="InterPro" id="IPR003594">
    <property type="entry name" value="HATPase_dom"/>
</dbReference>